<comment type="catalytic activity">
    <reaction evidence="7">
        <text>a 2'-deoxycytidine in DNA + S-adenosyl-L-methionine = an N(4)-methyl-2'-deoxycytidine in DNA + S-adenosyl-L-homocysteine + H(+)</text>
        <dbReference type="Rhea" id="RHEA:16857"/>
        <dbReference type="Rhea" id="RHEA-COMP:11369"/>
        <dbReference type="Rhea" id="RHEA-COMP:13674"/>
        <dbReference type="ChEBI" id="CHEBI:15378"/>
        <dbReference type="ChEBI" id="CHEBI:57856"/>
        <dbReference type="ChEBI" id="CHEBI:59789"/>
        <dbReference type="ChEBI" id="CHEBI:85452"/>
        <dbReference type="ChEBI" id="CHEBI:137933"/>
        <dbReference type="EC" id="2.1.1.113"/>
    </reaction>
</comment>
<comment type="similarity">
    <text evidence="1">Belongs to the N(4)/N(6)-methyltransferase family. N(4) subfamily.</text>
</comment>
<dbReference type="CDD" id="cd02440">
    <property type="entry name" value="AdoMet_MTases"/>
    <property type="match status" value="1"/>
</dbReference>
<keyword evidence="6" id="KW-0238">DNA-binding</keyword>
<dbReference type="Proteomes" id="UP001272242">
    <property type="component" value="Unassembled WGS sequence"/>
</dbReference>
<evidence type="ECO:0000256" key="4">
    <source>
        <dbReference type="ARBA" id="ARBA00022691"/>
    </source>
</evidence>
<evidence type="ECO:0000256" key="9">
    <source>
        <dbReference type="SAM" id="MobiDB-lite"/>
    </source>
</evidence>
<dbReference type="InterPro" id="IPR001091">
    <property type="entry name" value="RM_Methyltransferase"/>
</dbReference>
<evidence type="ECO:0000256" key="8">
    <source>
        <dbReference type="RuleBase" id="RU362026"/>
    </source>
</evidence>
<dbReference type="InterPro" id="IPR029063">
    <property type="entry name" value="SAM-dependent_MTases_sf"/>
</dbReference>
<dbReference type="InterPro" id="IPR017985">
    <property type="entry name" value="MeTrfase_CN4_CS"/>
</dbReference>
<feature type="region of interest" description="Disordered" evidence="9">
    <location>
        <begin position="424"/>
        <end position="476"/>
    </location>
</feature>
<feature type="compositionally biased region" description="Low complexity" evidence="9">
    <location>
        <begin position="452"/>
        <end position="476"/>
    </location>
</feature>
<keyword evidence="2" id="KW-0489">Methyltransferase</keyword>
<name>A0ABU5F664_9BACT</name>
<sequence length="476" mass="52714">MTSEPPHTKHSDGDGGNLPRSSPHFPQPETPILRKFAPRANLRQAQTELPQGFATGRIGAGLASRQGNSIMGIANGVLHKKPSVVDYLQSEERTPLFLSGDSLAAFREFPAASVDFAMTSPPYWGQRAYAGGGIGLEPTYQEYIQNLLAVTAEVQRVLKPTGSFWLNIGDAYDKKCQLAIPWRIAIAMTDVQGWILRNDIVWNKVKGGMDNAKDKFRNVHEPLFHFTKSGKYYYDADAIRKPPGQSKVVNGSVVSATGVSGVRYRRQIELSTALTDAEKRTAFAALEGILGDVREGRLADFRMIIRGQQRTTHSDSEQVSGRAREMREKGFYFLKYHPNGAKLGDVWDILPEDTQKRKAHFAPYPEDLCKMPTLCSCPERGVVLDPFCGTGTTNLVAFRLGRRSVGIDVSDEYLRLARERQPRLRFHQPRSPSCTASPPSSPRTGRARSRRSSAPTCTRTAGSFARATSRSRSARA</sequence>
<dbReference type="Pfam" id="PF01555">
    <property type="entry name" value="N6_N4_Mtase"/>
    <property type="match status" value="1"/>
</dbReference>
<evidence type="ECO:0000313" key="12">
    <source>
        <dbReference type="Proteomes" id="UP001272242"/>
    </source>
</evidence>
<evidence type="ECO:0000256" key="2">
    <source>
        <dbReference type="ARBA" id="ARBA00022603"/>
    </source>
</evidence>
<reference evidence="12" key="1">
    <citation type="journal article" date="2023" name="Mar. Drugs">
        <title>Gemmata algarum, a Novel Planctomycete Isolated from an Algal Mat, Displays Antimicrobial Activity.</title>
        <authorList>
            <person name="Kumar G."/>
            <person name="Kallscheuer N."/>
            <person name="Kashif M."/>
            <person name="Ahamad S."/>
            <person name="Jagadeeshwari U."/>
            <person name="Pannikurungottu S."/>
            <person name="Haufschild T."/>
            <person name="Kabuu M."/>
            <person name="Sasikala C."/>
            <person name="Jogler C."/>
            <person name="Ramana C."/>
        </authorList>
    </citation>
    <scope>NUCLEOTIDE SEQUENCE [LARGE SCALE GENOMIC DNA]</scope>
    <source>
        <strain evidence="12">JC673</strain>
    </source>
</reference>
<dbReference type="Gene3D" id="3.40.50.150">
    <property type="entry name" value="Vaccinia Virus protein VP39"/>
    <property type="match status" value="1"/>
</dbReference>
<keyword evidence="5" id="KW-0680">Restriction system</keyword>
<feature type="region of interest" description="Disordered" evidence="9">
    <location>
        <begin position="1"/>
        <end position="31"/>
    </location>
</feature>
<feature type="domain" description="DNA methylase N-4/N-6" evidence="10">
    <location>
        <begin position="114"/>
        <end position="418"/>
    </location>
</feature>
<evidence type="ECO:0000256" key="1">
    <source>
        <dbReference type="ARBA" id="ARBA00010203"/>
    </source>
</evidence>
<organism evidence="11 12">
    <name type="scientific">Gemmata algarum</name>
    <dbReference type="NCBI Taxonomy" id="2975278"/>
    <lineage>
        <taxon>Bacteria</taxon>
        <taxon>Pseudomonadati</taxon>
        <taxon>Planctomycetota</taxon>
        <taxon>Planctomycetia</taxon>
        <taxon>Gemmatales</taxon>
        <taxon>Gemmataceae</taxon>
        <taxon>Gemmata</taxon>
    </lineage>
</organism>
<evidence type="ECO:0000256" key="6">
    <source>
        <dbReference type="ARBA" id="ARBA00023125"/>
    </source>
</evidence>
<keyword evidence="4" id="KW-0949">S-adenosyl-L-methionine</keyword>
<gene>
    <name evidence="11" type="ORF">R5W23_004079</name>
</gene>
<evidence type="ECO:0000256" key="7">
    <source>
        <dbReference type="ARBA" id="ARBA00049120"/>
    </source>
</evidence>
<dbReference type="InterPro" id="IPR002941">
    <property type="entry name" value="DNA_methylase_N4/N6"/>
</dbReference>
<evidence type="ECO:0000259" key="10">
    <source>
        <dbReference type="Pfam" id="PF01555"/>
    </source>
</evidence>
<evidence type="ECO:0000313" key="11">
    <source>
        <dbReference type="EMBL" id="MDY3562613.1"/>
    </source>
</evidence>
<keyword evidence="12" id="KW-1185">Reference proteome</keyword>
<dbReference type="PRINTS" id="PR00508">
    <property type="entry name" value="S21N4MTFRASE"/>
</dbReference>
<dbReference type="EMBL" id="JAXBLV010000218">
    <property type="protein sequence ID" value="MDY3562613.1"/>
    <property type="molecule type" value="Genomic_DNA"/>
</dbReference>
<proteinExistence type="inferred from homology"/>
<protein>
    <recommendedName>
        <fullName evidence="8">Methyltransferase</fullName>
        <ecNumber evidence="8">2.1.1.-</ecNumber>
    </recommendedName>
</protein>
<feature type="compositionally biased region" description="Low complexity" evidence="9">
    <location>
        <begin position="429"/>
        <end position="444"/>
    </location>
</feature>
<evidence type="ECO:0000256" key="5">
    <source>
        <dbReference type="ARBA" id="ARBA00022747"/>
    </source>
</evidence>
<accession>A0ABU5F664</accession>
<comment type="caution">
    <text evidence="11">The sequence shown here is derived from an EMBL/GenBank/DDBJ whole genome shotgun (WGS) entry which is preliminary data.</text>
</comment>
<dbReference type="SUPFAM" id="SSF53335">
    <property type="entry name" value="S-adenosyl-L-methionine-dependent methyltransferases"/>
    <property type="match status" value="1"/>
</dbReference>
<feature type="compositionally biased region" description="Basic and acidic residues" evidence="9">
    <location>
        <begin position="1"/>
        <end position="13"/>
    </location>
</feature>
<keyword evidence="3" id="KW-0808">Transferase</keyword>
<dbReference type="EC" id="2.1.1.-" evidence="8"/>
<evidence type="ECO:0000256" key="3">
    <source>
        <dbReference type="ARBA" id="ARBA00022679"/>
    </source>
</evidence>
<dbReference type="PROSITE" id="PS00093">
    <property type="entry name" value="N4_MTASE"/>
    <property type="match status" value="1"/>
</dbReference>